<protein>
    <submittedName>
        <fullName evidence="1">Uncharacterized protein</fullName>
    </submittedName>
</protein>
<organism evidence="1">
    <name type="scientific">Siphoviridae sp. ct96x5</name>
    <dbReference type="NCBI Taxonomy" id="2825367"/>
    <lineage>
        <taxon>Viruses</taxon>
        <taxon>Duplodnaviria</taxon>
        <taxon>Heunggongvirae</taxon>
        <taxon>Uroviricota</taxon>
        <taxon>Caudoviricetes</taxon>
    </lineage>
</organism>
<dbReference type="EMBL" id="BK015488">
    <property type="protein sequence ID" value="DAE09529.1"/>
    <property type="molecule type" value="Genomic_DNA"/>
</dbReference>
<sequence length="102" mass="11454">MGSQLGIQSAAGTFPWLSIEPIVAEAKKLTEKSYYKCLFSEIPFYNQSIIEDIGYCPVVHYDSSNGVFEAGRIYDQNGSYGGWPMNSLRNGSYAFGFFVKLW</sequence>
<proteinExistence type="predicted"/>
<name>A0A8S5PST9_9CAUD</name>
<reference evidence="1" key="1">
    <citation type="journal article" date="2021" name="Proc. Natl. Acad. Sci. U.S.A.">
        <title>A Catalog of Tens of Thousands of Viruses from Human Metagenomes Reveals Hidden Associations with Chronic Diseases.</title>
        <authorList>
            <person name="Tisza M.J."/>
            <person name="Buck C.B."/>
        </authorList>
    </citation>
    <scope>NUCLEOTIDE SEQUENCE</scope>
    <source>
        <strain evidence="1">Ct96x5</strain>
    </source>
</reference>
<accession>A0A8S5PST9</accession>
<evidence type="ECO:0000313" key="1">
    <source>
        <dbReference type="EMBL" id="DAE09529.1"/>
    </source>
</evidence>